<organism evidence="2 3">
    <name type="scientific">Erysiphe pulchra</name>
    <dbReference type="NCBI Taxonomy" id="225359"/>
    <lineage>
        <taxon>Eukaryota</taxon>
        <taxon>Fungi</taxon>
        <taxon>Dikarya</taxon>
        <taxon>Ascomycota</taxon>
        <taxon>Pezizomycotina</taxon>
        <taxon>Leotiomycetes</taxon>
        <taxon>Erysiphales</taxon>
        <taxon>Erysiphaceae</taxon>
        <taxon>Erysiphe</taxon>
    </lineage>
</organism>
<protein>
    <recommendedName>
        <fullName evidence="1">Retrovirus-related Pol polyprotein from transposon TNT 1-94-like beta-barrel domain-containing protein</fullName>
    </recommendedName>
</protein>
<accession>A0A2S4PKD0</accession>
<dbReference type="Proteomes" id="UP000237438">
    <property type="component" value="Unassembled WGS sequence"/>
</dbReference>
<gene>
    <name evidence="2" type="ORF">EPUL_006148</name>
</gene>
<keyword evidence="3" id="KW-1185">Reference proteome</keyword>
<reference evidence="2 3" key="1">
    <citation type="submission" date="2017-10" db="EMBL/GenBank/DDBJ databases">
        <title>Development of genomic resources for the powdery mildew, Erysiphe pulchra.</title>
        <authorList>
            <person name="Wadl P.A."/>
            <person name="Mack B.M."/>
            <person name="Moore G."/>
            <person name="Beltz S.B."/>
        </authorList>
    </citation>
    <scope>NUCLEOTIDE SEQUENCE [LARGE SCALE GENOMIC DNA]</scope>
    <source>
        <strain evidence="2">Cflorida</strain>
    </source>
</reference>
<sequence>MALNNIVVLTGQSTFETWAIMMMTVLKAMGLYKLVVDRVEPISNAGKEEKRAFTVLLNAAIGRFLQVVYADILKVLLEKTKPLSEFIRLFENEWYKLYRLARDSNEEYRQDLAMFLQKDLVKRDFLLTFLSRHKKNVVDNLTTKTDLTFAVVKHRLLDIDFEEFSHTALETGSINVKKPALTRPSGIRKLTICTYCKKHHFKSNLNHKWYKCFKLNEFNEKKKKNPVNKRRSSNLNEAMITSTSEEVKNKNFYLDTCASTHMCPYAERFVNLQKCTGFVNPSSGEFMEILGKGTVILNCLNKNSTVNKFVMNDFLYVTKLQHPLFSWRKERANGFTLLDNSYSLCILKNNVTCVEINFNGPLPKIK</sequence>
<dbReference type="AlphaFoldDB" id="A0A2S4PKD0"/>
<feature type="domain" description="Retrovirus-related Pol polyprotein from transposon TNT 1-94-like beta-barrel" evidence="1">
    <location>
        <begin position="252"/>
        <end position="334"/>
    </location>
</feature>
<dbReference type="Pfam" id="PF22936">
    <property type="entry name" value="Pol_BBD"/>
    <property type="match status" value="1"/>
</dbReference>
<dbReference type="EMBL" id="PEDP01002755">
    <property type="protein sequence ID" value="POS82475.1"/>
    <property type="molecule type" value="Genomic_DNA"/>
</dbReference>
<dbReference type="OrthoDB" id="3599551at2759"/>
<proteinExistence type="predicted"/>
<comment type="caution">
    <text evidence="2">The sequence shown here is derived from an EMBL/GenBank/DDBJ whole genome shotgun (WGS) entry which is preliminary data.</text>
</comment>
<dbReference type="InterPro" id="IPR054722">
    <property type="entry name" value="PolX-like_BBD"/>
</dbReference>
<evidence type="ECO:0000259" key="1">
    <source>
        <dbReference type="Pfam" id="PF22936"/>
    </source>
</evidence>
<evidence type="ECO:0000313" key="3">
    <source>
        <dbReference type="Proteomes" id="UP000237438"/>
    </source>
</evidence>
<dbReference type="STRING" id="225359.A0A2S4PKD0"/>
<evidence type="ECO:0000313" key="2">
    <source>
        <dbReference type="EMBL" id="POS82475.1"/>
    </source>
</evidence>
<name>A0A2S4PKD0_9PEZI</name>